<evidence type="ECO:0000313" key="3">
    <source>
        <dbReference type="Proteomes" id="UP000325433"/>
    </source>
</evidence>
<feature type="region of interest" description="Disordered" evidence="1">
    <location>
        <begin position="39"/>
        <end position="59"/>
    </location>
</feature>
<name>A0A5N6VXT1_9EURO</name>
<feature type="compositionally biased region" description="Basic and acidic residues" evidence="1">
    <location>
        <begin position="50"/>
        <end position="59"/>
    </location>
</feature>
<keyword evidence="3" id="KW-1185">Reference proteome</keyword>
<evidence type="ECO:0000313" key="2">
    <source>
        <dbReference type="EMBL" id="KAE8313447.1"/>
    </source>
</evidence>
<dbReference type="EMBL" id="ML738325">
    <property type="protein sequence ID" value="KAE8313447.1"/>
    <property type="molecule type" value="Genomic_DNA"/>
</dbReference>
<gene>
    <name evidence="2" type="ORF">BDV41DRAFT_536554</name>
</gene>
<dbReference type="AlphaFoldDB" id="A0A5N6VXT1"/>
<evidence type="ECO:0000256" key="1">
    <source>
        <dbReference type="SAM" id="MobiDB-lite"/>
    </source>
</evidence>
<sequence length="59" mass="6984">MVLLCTQSPYLLEFGRFCLASYYLSAYHCVHQHTYSLYGQPQTQKPSCLPEERQKIKRK</sequence>
<proteinExistence type="predicted"/>
<reference evidence="3" key="1">
    <citation type="submission" date="2019-04" db="EMBL/GenBank/DDBJ databases">
        <title>Friends and foes A comparative genomics studyof 23 Aspergillus species from section Flavi.</title>
        <authorList>
            <consortium name="DOE Joint Genome Institute"/>
            <person name="Kjaerbolling I."/>
            <person name="Vesth T."/>
            <person name="Frisvad J.C."/>
            <person name="Nybo J.L."/>
            <person name="Theobald S."/>
            <person name="Kildgaard S."/>
            <person name="Isbrandt T."/>
            <person name="Kuo A."/>
            <person name="Sato A."/>
            <person name="Lyhne E.K."/>
            <person name="Kogle M.E."/>
            <person name="Wiebenga A."/>
            <person name="Kun R.S."/>
            <person name="Lubbers R.J."/>
            <person name="Makela M.R."/>
            <person name="Barry K."/>
            <person name="Chovatia M."/>
            <person name="Clum A."/>
            <person name="Daum C."/>
            <person name="Haridas S."/>
            <person name="He G."/>
            <person name="LaButti K."/>
            <person name="Lipzen A."/>
            <person name="Mondo S."/>
            <person name="Riley R."/>
            <person name="Salamov A."/>
            <person name="Simmons B.A."/>
            <person name="Magnuson J.K."/>
            <person name="Henrissat B."/>
            <person name="Mortensen U.H."/>
            <person name="Larsen T.O."/>
            <person name="Devries R.P."/>
            <person name="Grigoriev I.V."/>
            <person name="Machida M."/>
            <person name="Baker S.E."/>
            <person name="Andersen M.R."/>
        </authorList>
    </citation>
    <scope>NUCLEOTIDE SEQUENCE [LARGE SCALE GENOMIC DNA]</scope>
    <source>
        <strain evidence="3">CBS 130015</strain>
    </source>
</reference>
<dbReference type="Proteomes" id="UP000325433">
    <property type="component" value="Unassembled WGS sequence"/>
</dbReference>
<accession>A0A5N6VXT1</accession>
<protein>
    <submittedName>
        <fullName evidence="2">Uncharacterized protein</fullName>
    </submittedName>
</protein>
<organism evidence="2 3">
    <name type="scientific">Aspergillus transmontanensis</name>
    <dbReference type="NCBI Taxonomy" id="1034304"/>
    <lineage>
        <taxon>Eukaryota</taxon>
        <taxon>Fungi</taxon>
        <taxon>Dikarya</taxon>
        <taxon>Ascomycota</taxon>
        <taxon>Pezizomycotina</taxon>
        <taxon>Eurotiomycetes</taxon>
        <taxon>Eurotiomycetidae</taxon>
        <taxon>Eurotiales</taxon>
        <taxon>Aspergillaceae</taxon>
        <taxon>Aspergillus</taxon>
        <taxon>Aspergillus subgen. Circumdati</taxon>
    </lineage>
</organism>